<proteinExistence type="predicted"/>
<gene>
    <name evidence="3" type="ORF">PC115_g15406</name>
</gene>
<evidence type="ECO:0000256" key="1">
    <source>
        <dbReference type="ARBA" id="ARBA00023172"/>
    </source>
</evidence>
<dbReference type="InterPro" id="IPR011010">
    <property type="entry name" value="DNA_brk_join_enz"/>
</dbReference>
<dbReference type="VEuPathDB" id="FungiDB:PC110_g10423"/>
<name>A0A8T1BGC3_9STRA</name>
<keyword evidence="1" id="KW-0233">DNA recombination</keyword>
<dbReference type="VEuPathDB" id="FungiDB:PC110_g879"/>
<dbReference type="PANTHER" id="PTHR34605">
    <property type="entry name" value="PHAGE_INTEGRASE DOMAIN-CONTAINING PROTEIN"/>
    <property type="match status" value="1"/>
</dbReference>
<protein>
    <recommendedName>
        <fullName evidence="5">Integrase-like, catalytic domain</fullName>
    </recommendedName>
</protein>
<evidence type="ECO:0008006" key="5">
    <source>
        <dbReference type="Google" id="ProtNLM"/>
    </source>
</evidence>
<dbReference type="InterPro" id="IPR052925">
    <property type="entry name" value="Phage_Integrase-like_Recomb"/>
</dbReference>
<dbReference type="GO" id="GO:0006310">
    <property type="term" value="P:DNA recombination"/>
    <property type="evidence" value="ECO:0007669"/>
    <property type="project" value="UniProtKB-KW"/>
</dbReference>
<feature type="region of interest" description="Disordered" evidence="2">
    <location>
        <begin position="441"/>
        <end position="476"/>
    </location>
</feature>
<evidence type="ECO:0000313" key="4">
    <source>
        <dbReference type="Proteomes" id="UP000774804"/>
    </source>
</evidence>
<dbReference type="InterPro" id="IPR013762">
    <property type="entry name" value="Integrase-like_cat_sf"/>
</dbReference>
<evidence type="ECO:0000256" key="2">
    <source>
        <dbReference type="SAM" id="MobiDB-lite"/>
    </source>
</evidence>
<dbReference type="GO" id="GO:0003677">
    <property type="term" value="F:DNA binding"/>
    <property type="evidence" value="ECO:0007669"/>
    <property type="project" value="InterPro"/>
</dbReference>
<evidence type="ECO:0000313" key="3">
    <source>
        <dbReference type="EMBL" id="KAG2903173.1"/>
    </source>
</evidence>
<dbReference type="SUPFAM" id="SSF56349">
    <property type="entry name" value="DNA breaking-rejoining enzymes"/>
    <property type="match status" value="1"/>
</dbReference>
<dbReference type="EMBL" id="RCMI01000626">
    <property type="protein sequence ID" value="KAG2903173.1"/>
    <property type="molecule type" value="Genomic_DNA"/>
</dbReference>
<accession>A0A8T1BGC3</accession>
<organism evidence="3 4">
    <name type="scientific">Phytophthora cactorum</name>
    <dbReference type="NCBI Taxonomy" id="29920"/>
    <lineage>
        <taxon>Eukaryota</taxon>
        <taxon>Sar</taxon>
        <taxon>Stramenopiles</taxon>
        <taxon>Oomycota</taxon>
        <taxon>Peronosporomycetes</taxon>
        <taxon>Peronosporales</taxon>
        <taxon>Peronosporaceae</taxon>
        <taxon>Phytophthora</taxon>
    </lineage>
</organism>
<reference evidence="3" key="1">
    <citation type="submission" date="2018-10" db="EMBL/GenBank/DDBJ databases">
        <title>Effector identification in a new, highly contiguous assembly of the strawberry crown rot pathogen Phytophthora cactorum.</title>
        <authorList>
            <person name="Armitage A.D."/>
            <person name="Nellist C.F."/>
            <person name="Bates H."/>
            <person name="Vickerstaff R.J."/>
            <person name="Harrison R.J."/>
        </authorList>
    </citation>
    <scope>NUCLEOTIDE SEQUENCE</scope>
    <source>
        <strain evidence="3">4032</strain>
    </source>
</reference>
<comment type="caution">
    <text evidence="3">The sequence shown here is derived from an EMBL/GenBank/DDBJ whole genome shotgun (WGS) entry which is preliminary data.</text>
</comment>
<dbReference type="PANTHER" id="PTHR34605:SF4">
    <property type="entry name" value="DNA ADENINE METHYLTRANSFERASE"/>
    <property type="match status" value="1"/>
</dbReference>
<dbReference type="AlphaFoldDB" id="A0A8T1BGC3"/>
<sequence>MENALLRSIREGQDSGTYLVLDADVADAWPELCISPFGCVPKADADSRFAARLIHDLSFPRGSFVNDASDPDDLPPLTYEHVGELALRIESTKSNKPRVRVKLKRGDVKIAFRHIHGHPRAGAQSRYWRGRIAMEIESISCTFAGYQFLRHYGRFIPAPARLTAPLPRGRLTSAVSHHVATVVHVLLSASRLDCQKDRLRQAPFDPSLATSAGIIASTPAATLSSRPLTASCWPACSESPCSPKPANRSHSKCSNRSWRASIPEKPTTASLVKGTRRAYTLQVGDVKIRDVHEKITSSWDRASTVENCFRGSKNDQGGNSATRKLKRSDHATLCPARAALALLHHASTIGSSNKSPLCLVASGELLSADSMATALRRAAASLGANSTRISCHSLRSGAATALLSAVVDSTLVMLRERWRSDVFQRYTRYDRQSSANLAMRMARGSPERVTGRGPADANEGFTPHGVLQRIPHCHGQ</sequence>
<dbReference type="Gene3D" id="1.10.443.10">
    <property type="entry name" value="Intergrase catalytic core"/>
    <property type="match status" value="1"/>
</dbReference>
<dbReference type="GO" id="GO:0015074">
    <property type="term" value="P:DNA integration"/>
    <property type="evidence" value="ECO:0007669"/>
    <property type="project" value="InterPro"/>
</dbReference>
<dbReference type="Proteomes" id="UP000774804">
    <property type="component" value="Unassembled WGS sequence"/>
</dbReference>